<evidence type="ECO:0000313" key="4">
    <source>
        <dbReference type="Proteomes" id="UP000659697"/>
    </source>
</evidence>
<proteinExistence type="predicted"/>
<evidence type="ECO:0000256" key="1">
    <source>
        <dbReference type="SAM" id="Phobius"/>
    </source>
</evidence>
<evidence type="ECO:0000259" key="2">
    <source>
        <dbReference type="PROSITE" id="PS50943"/>
    </source>
</evidence>
<dbReference type="InterPro" id="IPR010982">
    <property type="entry name" value="Lambda_DNA-bd_dom_sf"/>
</dbReference>
<keyword evidence="1" id="KW-0812">Transmembrane</keyword>
<sequence length="102" mass="11339">MQLNTTLIRQLRADKGWTQQQLADICNLSLRTIQRVELHGIASLETSKALAVAFAIARQQLQQEDPIAEQQARHYGVPVWVPAVTFIAGSLVGPLLLLILNR</sequence>
<dbReference type="CDD" id="cd00093">
    <property type="entry name" value="HTH_XRE"/>
    <property type="match status" value="1"/>
</dbReference>
<dbReference type="Proteomes" id="UP000659697">
    <property type="component" value="Unassembled WGS sequence"/>
</dbReference>
<feature type="transmembrane region" description="Helical" evidence="1">
    <location>
        <begin position="79"/>
        <end position="100"/>
    </location>
</feature>
<reference evidence="4" key="1">
    <citation type="journal article" date="2019" name="Int. J. Syst. Evol. Microbiol.">
        <title>The Global Catalogue of Microorganisms (GCM) 10K type strain sequencing project: providing services to taxonomists for standard genome sequencing and annotation.</title>
        <authorList>
            <consortium name="The Broad Institute Genomics Platform"/>
            <consortium name="The Broad Institute Genome Sequencing Center for Infectious Disease"/>
            <person name="Wu L."/>
            <person name="Ma J."/>
        </authorList>
    </citation>
    <scope>NUCLEOTIDE SEQUENCE [LARGE SCALE GENOMIC DNA]</scope>
    <source>
        <strain evidence="4">CGMCC 1.7003</strain>
    </source>
</reference>
<dbReference type="SMART" id="SM00530">
    <property type="entry name" value="HTH_XRE"/>
    <property type="match status" value="1"/>
</dbReference>
<dbReference type="EMBL" id="BNAO01000001">
    <property type="protein sequence ID" value="GHG61440.1"/>
    <property type="molecule type" value="Genomic_DNA"/>
</dbReference>
<dbReference type="RefSeq" id="WP_189429992.1">
    <property type="nucleotide sequence ID" value="NZ_BNAO01000001.1"/>
</dbReference>
<dbReference type="PROSITE" id="PS50943">
    <property type="entry name" value="HTH_CROC1"/>
    <property type="match status" value="1"/>
</dbReference>
<dbReference type="InterPro" id="IPR001387">
    <property type="entry name" value="Cro/C1-type_HTH"/>
</dbReference>
<name>A0ABQ3KWL9_9ALTE</name>
<dbReference type="Gene3D" id="1.10.260.40">
    <property type="entry name" value="lambda repressor-like DNA-binding domains"/>
    <property type="match status" value="1"/>
</dbReference>
<protein>
    <recommendedName>
        <fullName evidence="2">HTH cro/C1-type domain-containing protein</fullName>
    </recommendedName>
</protein>
<comment type="caution">
    <text evidence="3">The sequence shown here is derived from an EMBL/GenBank/DDBJ whole genome shotgun (WGS) entry which is preliminary data.</text>
</comment>
<keyword evidence="1" id="KW-1133">Transmembrane helix</keyword>
<dbReference type="Pfam" id="PF01381">
    <property type="entry name" value="HTH_3"/>
    <property type="match status" value="1"/>
</dbReference>
<keyword evidence="1" id="KW-0472">Membrane</keyword>
<feature type="domain" description="HTH cro/C1-type" evidence="2">
    <location>
        <begin position="8"/>
        <end position="61"/>
    </location>
</feature>
<dbReference type="SUPFAM" id="SSF47413">
    <property type="entry name" value="lambda repressor-like DNA-binding domains"/>
    <property type="match status" value="1"/>
</dbReference>
<keyword evidence="4" id="KW-1185">Reference proteome</keyword>
<organism evidence="3 4">
    <name type="scientific">Alishewanella longhuensis</name>
    <dbReference type="NCBI Taxonomy" id="1091037"/>
    <lineage>
        <taxon>Bacteria</taxon>
        <taxon>Pseudomonadati</taxon>
        <taxon>Pseudomonadota</taxon>
        <taxon>Gammaproteobacteria</taxon>
        <taxon>Alteromonadales</taxon>
        <taxon>Alteromonadaceae</taxon>
        <taxon>Alishewanella</taxon>
    </lineage>
</organism>
<accession>A0ABQ3KWL9</accession>
<gene>
    <name evidence="3" type="ORF">GCM10010919_05890</name>
</gene>
<evidence type="ECO:0000313" key="3">
    <source>
        <dbReference type="EMBL" id="GHG61440.1"/>
    </source>
</evidence>